<evidence type="ECO:0000256" key="3">
    <source>
        <dbReference type="ARBA" id="ARBA00022691"/>
    </source>
</evidence>
<dbReference type="eggNOG" id="COG0535">
    <property type="taxonomic scope" value="Bacteria"/>
</dbReference>
<dbReference type="SFLD" id="SFLDG01067">
    <property type="entry name" value="SPASM/twitch_domain_containing"/>
    <property type="match status" value="1"/>
</dbReference>
<protein>
    <recommendedName>
        <fullName evidence="11">Fe-S oxidoreductase</fullName>
    </recommendedName>
</protein>
<evidence type="ECO:0000256" key="6">
    <source>
        <dbReference type="ARBA" id="ARBA00023014"/>
    </source>
</evidence>
<dbReference type="PANTHER" id="PTHR11228">
    <property type="entry name" value="RADICAL SAM DOMAIN PROTEIN"/>
    <property type="match status" value="1"/>
</dbReference>
<evidence type="ECO:0000259" key="8">
    <source>
        <dbReference type="Pfam" id="PF13186"/>
    </source>
</evidence>
<keyword evidence="2" id="KW-0004">4Fe-4S</keyword>
<dbReference type="InterPro" id="IPR013785">
    <property type="entry name" value="Aldolase_TIM"/>
</dbReference>
<dbReference type="Gene3D" id="3.20.20.70">
    <property type="entry name" value="Aldolase class I"/>
    <property type="match status" value="1"/>
</dbReference>
<accession>C4XP45</accession>
<dbReference type="GO" id="GO:0003824">
    <property type="term" value="F:catalytic activity"/>
    <property type="evidence" value="ECO:0007669"/>
    <property type="project" value="InterPro"/>
</dbReference>
<dbReference type="InterPro" id="IPR007197">
    <property type="entry name" value="rSAM"/>
</dbReference>
<organism evidence="9 10">
    <name type="scientific">Solidesulfovibrio magneticus (strain ATCC 700980 / DSM 13731 / RS-1)</name>
    <name type="common">Desulfovibrio magneticus</name>
    <dbReference type="NCBI Taxonomy" id="573370"/>
    <lineage>
        <taxon>Bacteria</taxon>
        <taxon>Pseudomonadati</taxon>
        <taxon>Thermodesulfobacteriota</taxon>
        <taxon>Desulfovibrionia</taxon>
        <taxon>Desulfovibrionales</taxon>
        <taxon>Desulfovibrionaceae</taxon>
        <taxon>Solidesulfovibrio</taxon>
    </lineage>
</organism>
<gene>
    <name evidence="9" type="ordered locus">DMR_40540</name>
</gene>
<keyword evidence="4" id="KW-0479">Metal-binding</keyword>
<dbReference type="InterPro" id="IPR034391">
    <property type="entry name" value="AdoMet-like_SPASM_containing"/>
</dbReference>
<keyword evidence="10" id="KW-1185">Reference proteome</keyword>
<dbReference type="HOGENOM" id="CLU_009273_1_2_7"/>
<evidence type="ECO:0000313" key="10">
    <source>
        <dbReference type="Proteomes" id="UP000009071"/>
    </source>
</evidence>
<dbReference type="PANTHER" id="PTHR11228:SF7">
    <property type="entry name" value="PQQA PEPTIDE CYCLASE"/>
    <property type="match status" value="1"/>
</dbReference>
<dbReference type="GO" id="GO:0046872">
    <property type="term" value="F:metal ion binding"/>
    <property type="evidence" value="ECO:0007669"/>
    <property type="project" value="UniProtKB-KW"/>
</dbReference>
<comment type="cofactor">
    <cofactor evidence="1">
        <name>[4Fe-4S] cluster</name>
        <dbReference type="ChEBI" id="CHEBI:49883"/>
    </cofactor>
</comment>
<evidence type="ECO:0000256" key="5">
    <source>
        <dbReference type="ARBA" id="ARBA00023004"/>
    </source>
</evidence>
<name>C4XP45_SOLM1</name>
<evidence type="ECO:0008006" key="11">
    <source>
        <dbReference type="Google" id="ProtNLM"/>
    </source>
</evidence>
<evidence type="ECO:0000256" key="1">
    <source>
        <dbReference type="ARBA" id="ARBA00001966"/>
    </source>
</evidence>
<evidence type="ECO:0000256" key="4">
    <source>
        <dbReference type="ARBA" id="ARBA00022723"/>
    </source>
</evidence>
<dbReference type="SUPFAM" id="SSF102114">
    <property type="entry name" value="Radical SAM enzymes"/>
    <property type="match status" value="1"/>
</dbReference>
<feature type="domain" description="Radical SAM core" evidence="7">
    <location>
        <begin position="11"/>
        <end position="121"/>
    </location>
</feature>
<keyword evidence="5" id="KW-0408">Iron</keyword>
<keyword evidence="3" id="KW-0949">S-adenosyl-L-methionine</keyword>
<dbReference type="GO" id="GO:0051536">
    <property type="term" value="F:iron-sulfur cluster binding"/>
    <property type="evidence" value="ECO:0007669"/>
    <property type="project" value="UniProtKB-KW"/>
</dbReference>
<dbReference type="EMBL" id="AP010904">
    <property type="protein sequence ID" value="BAH77546.1"/>
    <property type="molecule type" value="Genomic_DNA"/>
</dbReference>
<dbReference type="CDD" id="cd01335">
    <property type="entry name" value="Radical_SAM"/>
    <property type="match status" value="1"/>
</dbReference>
<dbReference type="CDD" id="cd21109">
    <property type="entry name" value="SPASM"/>
    <property type="match status" value="1"/>
</dbReference>
<dbReference type="InterPro" id="IPR023885">
    <property type="entry name" value="4Fe4S-binding_SPASM_dom"/>
</dbReference>
<evidence type="ECO:0000259" key="7">
    <source>
        <dbReference type="Pfam" id="PF04055"/>
    </source>
</evidence>
<dbReference type="KEGG" id="dma:DMR_40540"/>
<dbReference type="STRING" id="573370.DMR_40540"/>
<dbReference type="InterPro" id="IPR058240">
    <property type="entry name" value="rSAM_sf"/>
</dbReference>
<evidence type="ECO:0000256" key="2">
    <source>
        <dbReference type="ARBA" id="ARBA00022485"/>
    </source>
</evidence>
<dbReference type="AlphaFoldDB" id="C4XP45"/>
<dbReference type="OrthoDB" id="9772409at2"/>
<dbReference type="InterPro" id="IPR050377">
    <property type="entry name" value="Radical_SAM_PqqE_MftC-like"/>
</dbReference>
<sequence>MPDFPLNVDVEFSAICNLKCARCPQRDIVGKIPLGVMEYGLFTDIINEISENGACAIKSCLRGEPFMQPRIFDMIEYAKDKGILDIILTTNATLLDEKMIDDILKSSIAGLAISVDTHHSSSFETKGKEYSEVENHINMLLSKKKLANKNNLWVRIQTNIESNGSRQELISLKETVKKQFPLADMFMVGRLLHFNPDLDPYPDTRENYKDVRCNGIFHRFFITWDGKILPCALDYQERMVLGHVGKDSLSSVWLSSTMMQLREKHLAHEMDEYGICRHCHFRFTPKEKDIFTEDGEEHSKSITGYLLQNNK</sequence>
<dbReference type="SFLD" id="SFLDG01387">
    <property type="entry name" value="BtrN-like_SPASM_domain_contain"/>
    <property type="match status" value="1"/>
</dbReference>
<dbReference type="SFLD" id="SFLDS00029">
    <property type="entry name" value="Radical_SAM"/>
    <property type="match status" value="1"/>
</dbReference>
<dbReference type="Pfam" id="PF04055">
    <property type="entry name" value="Radical_SAM"/>
    <property type="match status" value="1"/>
</dbReference>
<dbReference type="Pfam" id="PF13186">
    <property type="entry name" value="SPASM"/>
    <property type="match status" value="1"/>
</dbReference>
<proteinExistence type="predicted"/>
<dbReference type="Proteomes" id="UP000009071">
    <property type="component" value="Chromosome"/>
</dbReference>
<feature type="domain" description="4Fe4S-binding SPASM" evidence="8">
    <location>
        <begin position="213"/>
        <end position="280"/>
    </location>
</feature>
<evidence type="ECO:0000313" key="9">
    <source>
        <dbReference type="EMBL" id="BAH77546.1"/>
    </source>
</evidence>
<keyword evidence="6" id="KW-0411">Iron-sulfur</keyword>
<reference evidence="9 10" key="1">
    <citation type="journal article" date="2009" name="Genome Res.">
        <title>Whole genome sequence of Desulfovibrio magneticus strain RS-1 revealed common gene clusters in magnetotactic bacteria.</title>
        <authorList>
            <person name="Nakazawa H."/>
            <person name="Arakaki A."/>
            <person name="Narita-Yamada S."/>
            <person name="Yashiro I."/>
            <person name="Jinno K."/>
            <person name="Aoki N."/>
            <person name="Tsuruyama A."/>
            <person name="Okamura Y."/>
            <person name="Tanikawa S."/>
            <person name="Fujita N."/>
            <person name="Takeyama H."/>
            <person name="Matsunaga T."/>
        </authorList>
    </citation>
    <scope>NUCLEOTIDE SEQUENCE [LARGE SCALE GENOMIC DNA]</scope>
    <source>
        <strain evidence="10">ATCC 700980 / DSM 13731 / RS-1</strain>
    </source>
</reference>